<proteinExistence type="inferred from homology"/>
<dbReference type="PROSITE" id="PS00018">
    <property type="entry name" value="EF_HAND_1"/>
    <property type="match status" value="2"/>
</dbReference>
<dbReference type="GO" id="GO:0008234">
    <property type="term" value="F:cysteine-type peptidase activity"/>
    <property type="evidence" value="ECO:0007669"/>
    <property type="project" value="InterPro"/>
</dbReference>
<dbReference type="InterPro" id="IPR036439">
    <property type="entry name" value="Dockerin_dom_sf"/>
</dbReference>
<dbReference type="SMART" id="SM00645">
    <property type="entry name" value="Pept_C1"/>
    <property type="match status" value="1"/>
</dbReference>
<evidence type="ECO:0000259" key="3">
    <source>
        <dbReference type="SMART" id="SM00645"/>
    </source>
</evidence>
<dbReference type="NCBIfam" id="TIGR03804">
    <property type="entry name" value="para_beta_helix"/>
    <property type="match status" value="3"/>
</dbReference>
<dbReference type="InterPro" id="IPR006626">
    <property type="entry name" value="PbH1"/>
</dbReference>
<dbReference type="EMBL" id="LYOS01000001">
    <property type="protein sequence ID" value="OFV68821.1"/>
    <property type="molecule type" value="Genomic_DNA"/>
</dbReference>
<dbReference type="InterPro" id="IPR006633">
    <property type="entry name" value="Carb-bd_sugar_hydrolysis-dom"/>
</dbReference>
<comment type="caution">
    <text evidence="5">The sequence shown here is derived from an EMBL/GenBank/DDBJ whole genome shotgun (WGS) entry which is preliminary data.</text>
</comment>
<feature type="domain" description="Carbohydrate-binding/sugar hydrolysis" evidence="4">
    <location>
        <begin position="361"/>
        <end position="494"/>
    </location>
</feature>
<dbReference type="Gene3D" id="3.90.70.10">
    <property type="entry name" value="Cysteine proteinases"/>
    <property type="match status" value="1"/>
</dbReference>
<comment type="similarity">
    <text evidence="1">Belongs to the peptidase C1 family.</text>
</comment>
<name>A0A1F2PDQ1_9EURY</name>
<dbReference type="InterPro" id="IPR018247">
    <property type="entry name" value="EF_Hand_1_Ca_BS"/>
</dbReference>
<dbReference type="PANTHER" id="PTHR12411">
    <property type="entry name" value="CYSTEINE PROTEASE FAMILY C1-RELATED"/>
    <property type="match status" value="1"/>
</dbReference>
<reference evidence="5" key="1">
    <citation type="submission" date="2016-05" db="EMBL/GenBank/DDBJ databases">
        <title>Microbial consortia oxidize butane by reversing methanogenesis.</title>
        <authorList>
            <person name="Laso-Perez R."/>
            <person name="Richter M."/>
            <person name="Wegener G."/>
            <person name="Musat F."/>
        </authorList>
    </citation>
    <scope>NUCLEOTIDE SEQUENCE [LARGE SCALE GENOMIC DNA]</scope>
    <source>
        <strain evidence="5">BOX2</strain>
    </source>
</reference>
<dbReference type="Gene3D" id="1.10.1330.10">
    <property type="entry name" value="Dockerin domain"/>
    <property type="match status" value="1"/>
</dbReference>
<evidence type="ECO:0000256" key="2">
    <source>
        <dbReference type="ARBA" id="ARBA00016512"/>
    </source>
</evidence>
<dbReference type="STRING" id="1838285.SCAL_000497"/>
<accession>A0A1F2PDQ1</accession>
<dbReference type="SUPFAM" id="SSF51126">
    <property type="entry name" value="Pectin lyase-like"/>
    <property type="match status" value="1"/>
</dbReference>
<keyword evidence="5" id="KW-0378">Hydrolase</keyword>
<dbReference type="SMART" id="SM00710">
    <property type="entry name" value="PbH1"/>
    <property type="match status" value="7"/>
</dbReference>
<dbReference type="AlphaFoldDB" id="A0A1F2PDQ1"/>
<dbReference type="InterPro" id="IPR013128">
    <property type="entry name" value="Peptidase_C1A"/>
</dbReference>
<dbReference type="Pfam" id="PF05048">
    <property type="entry name" value="NosD"/>
    <property type="match status" value="2"/>
</dbReference>
<evidence type="ECO:0000256" key="1">
    <source>
        <dbReference type="ARBA" id="ARBA00008455"/>
    </source>
</evidence>
<dbReference type="InterPro" id="IPR039417">
    <property type="entry name" value="Peptidase_C1A_papain-like"/>
</dbReference>
<dbReference type="SMART" id="SM00722">
    <property type="entry name" value="CASH"/>
    <property type="match status" value="1"/>
</dbReference>
<dbReference type="SUPFAM" id="SSF54001">
    <property type="entry name" value="Cysteine proteinases"/>
    <property type="match status" value="1"/>
</dbReference>
<dbReference type="InterPro" id="IPR038765">
    <property type="entry name" value="Papain-like_cys_pep_sf"/>
</dbReference>
<evidence type="ECO:0000313" key="6">
    <source>
        <dbReference type="Proteomes" id="UP000186940"/>
    </source>
</evidence>
<dbReference type="PROSITE" id="PS00640">
    <property type="entry name" value="THIOL_PROTEASE_ASN"/>
    <property type="match status" value="1"/>
</dbReference>
<dbReference type="Proteomes" id="UP000186940">
    <property type="component" value="Unassembled WGS sequence"/>
</dbReference>
<dbReference type="InterPro" id="IPR000668">
    <property type="entry name" value="Peptidase_C1A_C"/>
</dbReference>
<evidence type="ECO:0000313" key="5">
    <source>
        <dbReference type="EMBL" id="OFV68821.1"/>
    </source>
</evidence>
<keyword evidence="6" id="KW-1185">Reference proteome</keyword>
<dbReference type="InterPro" id="IPR012334">
    <property type="entry name" value="Pectin_lyas_fold"/>
</dbReference>
<dbReference type="InterPro" id="IPR011050">
    <property type="entry name" value="Pectin_lyase_fold/virulence"/>
</dbReference>
<evidence type="ECO:0000259" key="4">
    <source>
        <dbReference type="SMART" id="SM00722"/>
    </source>
</evidence>
<dbReference type="Pfam" id="PF00112">
    <property type="entry name" value="Peptidase_C1"/>
    <property type="match status" value="1"/>
</dbReference>
<dbReference type="GO" id="GO:0006508">
    <property type="term" value="P:proteolysis"/>
    <property type="evidence" value="ECO:0007669"/>
    <property type="project" value="InterPro"/>
</dbReference>
<dbReference type="InterPro" id="IPR025661">
    <property type="entry name" value="Pept_asp_AS"/>
</dbReference>
<sequence>MTLKIALTILVLFLLTFSCVATAYEDANLDEVGKILDDAGMSFYDLYPIQQEIRDRNLNWTAGVTSVSNLSVEEKRALCGLEVNSGTLLSTAQTLKAPVELRVNSTSTSYGTFDWRDVNGGDWMTTVKNQASCGSCWAFADLGVIEARVNIELNDPDFDLDLSEQHLVSACCPAGNCGGGDPLGAFFYIQENGVPVEDCFPYLADNSDCTPCTDWEDGAWTIGDIYQVVPGTTEAYKWGLENYGPMVVALDAPDDMFYYTGGIYEPLDGWSGTPNHAVVLVGYNDTGEYWIIKNSWGEGWGEGGYGRVHYGDLEQYSDYGFPLVIDNVSGPTPVHNLNTSEDFYTIQAAIDDHDTLNGHIIEVEDGVYHENIKVNKGVTIRSTSGAGGCIIVARNPDEHVFNVTADSVNISGFTVEGAVSETGIILESVNHCSIFDNIISDNKYGIYLNHSSRSRLHNNSISNNSYNFGVSGESLSDYIHDLDSTNTVNGKPIYLIINQSGLVIDPSWNAGFLGVVNSDDITVEGITIGENVKGVLFTYTNNSTITNVTSLDNDYGIYLYESSNNVITECNLTSNKNGIYINSSCDNRVHHNKFIDNIIQGCDDMNTNIWDDGYPSGGNYWNDYFCVDDNGDGIGDVPYQIAGGAGAVDRYPLCFFTFSCKGDFDSDGDIDFDDFVEFAGVYGSTTGDPEYNALGDFDDDGDIDFDDFVQFAGGYGT</sequence>
<dbReference type="InterPro" id="IPR022441">
    <property type="entry name" value="Para_beta_helix_rpt-2"/>
</dbReference>
<gene>
    <name evidence="5" type="ORF">SCAL_000497</name>
</gene>
<dbReference type="InterPro" id="IPR007742">
    <property type="entry name" value="NosD_dom"/>
</dbReference>
<dbReference type="Gene3D" id="2.160.20.10">
    <property type="entry name" value="Single-stranded right-handed beta-helix, Pectin lyase-like"/>
    <property type="match status" value="2"/>
</dbReference>
<dbReference type="PRINTS" id="PR00705">
    <property type="entry name" value="PAPAIN"/>
</dbReference>
<dbReference type="CDD" id="cd02248">
    <property type="entry name" value="Peptidase_C1A"/>
    <property type="match status" value="1"/>
</dbReference>
<dbReference type="GO" id="GO:0000272">
    <property type="term" value="P:polysaccharide catabolic process"/>
    <property type="evidence" value="ECO:0007669"/>
    <property type="project" value="InterPro"/>
</dbReference>
<protein>
    <recommendedName>
        <fullName evidence="2">Probable pectate lyase C</fullName>
    </recommendedName>
</protein>
<organism evidence="5 6">
    <name type="scientific">Candidatus Syntropharchaeum caldarium</name>
    <dbReference type="NCBI Taxonomy" id="1838285"/>
    <lineage>
        <taxon>Archaea</taxon>
        <taxon>Methanobacteriati</taxon>
        <taxon>Methanobacteriota</taxon>
        <taxon>Stenosarchaea group</taxon>
        <taxon>Methanomicrobia</taxon>
        <taxon>Methanosarcinales</taxon>
        <taxon>ANME-2 cluster</taxon>
        <taxon>Candidatus Syntropharchaeum</taxon>
    </lineage>
</organism>
<feature type="domain" description="Peptidase C1A papain C-terminal" evidence="3">
    <location>
        <begin position="109"/>
        <end position="321"/>
    </location>
</feature>
<dbReference type="PROSITE" id="PS51257">
    <property type="entry name" value="PROKAR_LIPOPROTEIN"/>
    <property type="match status" value="1"/>
</dbReference>